<organism evidence="2 3">
    <name type="scientific">Acacia crassicarpa</name>
    <name type="common">northern wattle</name>
    <dbReference type="NCBI Taxonomy" id="499986"/>
    <lineage>
        <taxon>Eukaryota</taxon>
        <taxon>Viridiplantae</taxon>
        <taxon>Streptophyta</taxon>
        <taxon>Embryophyta</taxon>
        <taxon>Tracheophyta</taxon>
        <taxon>Spermatophyta</taxon>
        <taxon>Magnoliopsida</taxon>
        <taxon>eudicotyledons</taxon>
        <taxon>Gunneridae</taxon>
        <taxon>Pentapetalae</taxon>
        <taxon>rosids</taxon>
        <taxon>fabids</taxon>
        <taxon>Fabales</taxon>
        <taxon>Fabaceae</taxon>
        <taxon>Caesalpinioideae</taxon>
        <taxon>mimosoid clade</taxon>
        <taxon>Acacieae</taxon>
        <taxon>Acacia</taxon>
    </lineage>
</organism>
<dbReference type="InterPro" id="IPR055290">
    <property type="entry name" value="At3g26010-like"/>
</dbReference>
<dbReference type="EMBL" id="JAWXYG010000007">
    <property type="protein sequence ID" value="KAK4267301.1"/>
    <property type="molecule type" value="Genomic_DNA"/>
</dbReference>
<proteinExistence type="predicted"/>
<dbReference type="InterPro" id="IPR036047">
    <property type="entry name" value="F-box-like_dom_sf"/>
</dbReference>
<dbReference type="Pfam" id="PF00646">
    <property type="entry name" value="F-box"/>
    <property type="match status" value="1"/>
</dbReference>
<accession>A0AAE1JE14</accession>
<protein>
    <recommendedName>
        <fullName evidence="1">F-box domain-containing protein</fullName>
    </recommendedName>
</protein>
<name>A0AAE1JE14_9FABA</name>
<dbReference type="Proteomes" id="UP001293593">
    <property type="component" value="Unassembled WGS sequence"/>
</dbReference>
<reference evidence="2" key="1">
    <citation type="submission" date="2023-10" db="EMBL/GenBank/DDBJ databases">
        <title>Chromosome-level genome of the transformable northern wattle, Acacia crassicarpa.</title>
        <authorList>
            <person name="Massaro I."/>
            <person name="Sinha N.R."/>
            <person name="Poethig S."/>
            <person name="Leichty A.R."/>
        </authorList>
    </citation>
    <scope>NUCLEOTIDE SEQUENCE</scope>
    <source>
        <strain evidence="2">Acra3RX</strain>
        <tissue evidence="2">Leaf</tissue>
    </source>
</reference>
<dbReference type="Gene3D" id="1.20.1280.50">
    <property type="match status" value="1"/>
</dbReference>
<gene>
    <name evidence="2" type="ORF">QN277_024099</name>
</gene>
<dbReference type="InterPro" id="IPR001810">
    <property type="entry name" value="F-box_dom"/>
</dbReference>
<feature type="domain" description="F-box" evidence="1">
    <location>
        <begin position="18"/>
        <end position="52"/>
    </location>
</feature>
<evidence type="ECO:0000313" key="3">
    <source>
        <dbReference type="Proteomes" id="UP001293593"/>
    </source>
</evidence>
<sequence length="184" mass="20681">MQRVAGYGPVAETVARNIDILSKILLRVTAKSLLKFKCVSKQWLTLISDPQCCRSHTLRQILMLSPTPFSSTTITDPLFTSNSVSLVVCVPYFDYLNVPRVTFLQSCNGLLLCSFGFLVTNNDHSFRYFVCNPTTKQFTVVNLPDREVRDRLITLNLAFEPSRSPHYRVISISSGISGVIDDKL</sequence>
<keyword evidence="3" id="KW-1185">Reference proteome</keyword>
<comment type="caution">
    <text evidence="2">The sequence shown here is derived from an EMBL/GenBank/DDBJ whole genome shotgun (WGS) entry which is preliminary data.</text>
</comment>
<dbReference type="PANTHER" id="PTHR35546">
    <property type="entry name" value="F-BOX PROTEIN INTERACTION DOMAIN PROTEIN-RELATED"/>
    <property type="match status" value="1"/>
</dbReference>
<evidence type="ECO:0000313" key="2">
    <source>
        <dbReference type="EMBL" id="KAK4267301.1"/>
    </source>
</evidence>
<dbReference type="AlphaFoldDB" id="A0AAE1JE14"/>
<dbReference type="SUPFAM" id="SSF81383">
    <property type="entry name" value="F-box domain"/>
    <property type="match status" value="1"/>
</dbReference>
<evidence type="ECO:0000259" key="1">
    <source>
        <dbReference type="Pfam" id="PF00646"/>
    </source>
</evidence>
<dbReference type="PANTHER" id="PTHR35546:SF25">
    <property type="entry name" value="F-BOX DOMAIN-CONTAINING PROTEIN"/>
    <property type="match status" value="1"/>
</dbReference>